<dbReference type="InterPro" id="IPR025396">
    <property type="entry name" value="DUF4302"/>
</dbReference>
<reference evidence="3" key="1">
    <citation type="journal article" date="2019" name="Int. J. Syst. Evol. Microbiol.">
        <title>The Global Catalogue of Microorganisms (GCM) 10K type strain sequencing project: providing services to taxonomists for standard genome sequencing and annotation.</title>
        <authorList>
            <consortium name="The Broad Institute Genomics Platform"/>
            <consortium name="The Broad Institute Genome Sequencing Center for Infectious Disease"/>
            <person name="Wu L."/>
            <person name="Ma J."/>
        </authorList>
    </citation>
    <scope>NUCLEOTIDE SEQUENCE [LARGE SCALE GENOMIC DNA]</scope>
    <source>
        <strain evidence="3">KCTC 42423</strain>
    </source>
</reference>
<gene>
    <name evidence="2" type="ORF">ACFSTE_05365</name>
</gene>
<name>A0ABW5N6T2_9FLAO</name>
<dbReference type="Pfam" id="PF14135">
    <property type="entry name" value="DUF4302"/>
    <property type="match status" value="1"/>
</dbReference>
<dbReference type="RefSeq" id="WP_378255551.1">
    <property type="nucleotide sequence ID" value="NZ_JBHSJV010000001.1"/>
</dbReference>
<keyword evidence="1" id="KW-0732">Signal</keyword>
<sequence>MIKNFKTYTLLIISLCFFACSDDNDVAPLFDSDIDTRVAAQLDSYKKTLVSSEFGWKVAYQPEDNTGIYNIFLKFNEDDTVEIVSDVNNGEGDLPSTFRVGVGHFPELIFENSTVFHDLFLGRDFGLGAEFEFLFDDVTENKVTLKSKTDQGDEKSKISLIKATAEDKEAIKSLQGLDNRIKDGHETSLYFRSIIVKNSADENILTGSFTFDSFSRVATISYLGAGNVIETKEYPIIITKDGFNFITPLEVAGQSIHTFTYDAADNIFVSADGDLNSIITHSITPGLLYFPAVNTFKDDFKFYIYFDNTSANYLQSTSDEFLNLGLASSFNRLDIRFDDAANGGISYFQFRMNDGSQTFVIFTTEIVENERFIFNFQQIVGDPTPINNMLGVLFNPQGFYIEKTNESRFTNNPSYLLTNAANPSFRFSVYGI</sequence>
<organism evidence="2 3">
    <name type="scientific">Aquimarina hainanensis</name>
    <dbReference type="NCBI Taxonomy" id="1578017"/>
    <lineage>
        <taxon>Bacteria</taxon>
        <taxon>Pseudomonadati</taxon>
        <taxon>Bacteroidota</taxon>
        <taxon>Flavobacteriia</taxon>
        <taxon>Flavobacteriales</taxon>
        <taxon>Flavobacteriaceae</taxon>
        <taxon>Aquimarina</taxon>
    </lineage>
</organism>
<proteinExistence type="predicted"/>
<feature type="signal peptide" evidence="1">
    <location>
        <begin position="1"/>
        <end position="21"/>
    </location>
</feature>
<evidence type="ECO:0000313" key="3">
    <source>
        <dbReference type="Proteomes" id="UP001597459"/>
    </source>
</evidence>
<protein>
    <submittedName>
        <fullName evidence="2">DUF4302 domain-containing protein</fullName>
    </submittedName>
</protein>
<accession>A0ABW5N6T2</accession>
<evidence type="ECO:0000256" key="1">
    <source>
        <dbReference type="SAM" id="SignalP"/>
    </source>
</evidence>
<dbReference type="Proteomes" id="UP001597459">
    <property type="component" value="Unassembled WGS sequence"/>
</dbReference>
<keyword evidence="3" id="KW-1185">Reference proteome</keyword>
<evidence type="ECO:0000313" key="2">
    <source>
        <dbReference type="EMBL" id="MFD2590250.1"/>
    </source>
</evidence>
<feature type="chain" id="PRO_5047266660" evidence="1">
    <location>
        <begin position="22"/>
        <end position="432"/>
    </location>
</feature>
<comment type="caution">
    <text evidence="2">The sequence shown here is derived from an EMBL/GenBank/DDBJ whole genome shotgun (WGS) entry which is preliminary data.</text>
</comment>
<dbReference type="EMBL" id="JBHULX010000003">
    <property type="protein sequence ID" value="MFD2590250.1"/>
    <property type="molecule type" value="Genomic_DNA"/>
</dbReference>